<dbReference type="AlphaFoldDB" id="A0AAW0Q3Q8"/>
<dbReference type="Proteomes" id="UP001392437">
    <property type="component" value="Unassembled WGS sequence"/>
</dbReference>
<gene>
    <name evidence="2" type="ORF">PG999_014606</name>
</gene>
<feature type="region of interest" description="Disordered" evidence="1">
    <location>
        <begin position="48"/>
        <end position="145"/>
    </location>
</feature>
<proteinExistence type="predicted"/>
<evidence type="ECO:0000313" key="2">
    <source>
        <dbReference type="EMBL" id="KAK8093019.1"/>
    </source>
</evidence>
<keyword evidence="3" id="KW-1185">Reference proteome</keyword>
<evidence type="ECO:0000256" key="1">
    <source>
        <dbReference type="SAM" id="MobiDB-lite"/>
    </source>
</evidence>
<reference evidence="2 3" key="1">
    <citation type="submission" date="2023-01" db="EMBL/GenBank/DDBJ databases">
        <title>Analysis of 21 Apiospora genomes using comparative genomics revels a genus with tremendous synthesis potential of carbohydrate active enzymes and secondary metabolites.</title>
        <authorList>
            <person name="Sorensen T."/>
        </authorList>
    </citation>
    <scope>NUCLEOTIDE SEQUENCE [LARGE SCALE GENOMIC DNA]</scope>
    <source>
        <strain evidence="2 3">CBS 117206</strain>
    </source>
</reference>
<comment type="caution">
    <text evidence="2">The sequence shown here is derived from an EMBL/GenBank/DDBJ whole genome shotgun (WGS) entry which is preliminary data.</text>
</comment>
<evidence type="ECO:0000313" key="3">
    <source>
        <dbReference type="Proteomes" id="UP001392437"/>
    </source>
</evidence>
<dbReference type="EMBL" id="JAQQWP010000012">
    <property type="protein sequence ID" value="KAK8093019.1"/>
    <property type="molecule type" value="Genomic_DNA"/>
</dbReference>
<accession>A0AAW0Q3Q8</accession>
<name>A0AAW0Q3Q8_9PEZI</name>
<sequence length="145" mass="15368">MSAPGKATFTPSDKMDIEKFRKAVGFTTTGSARACWLSVKKRLIAHAHASAKNRDDTEGNGDAGPAVRKASAKKVTAAGKKRKASETTTSAHVSNDDDDDDSAEMSPSKKAAIAEEADGEAAAIKSEQDEIDNHSELADTFDWNV</sequence>
<organism evidence="2 3">
    <name type="scientific">Apiospora kogelbergensis</name>
    <dbReference type="NCBI Taxonomy" id="1337665"/>
    <lineage>
        <taxon>Eukaryota</taxon>
        <taxon>Fungi</taxon>
        <taxon>Dikarya</taxon>
        <taxon>Ascomycota</taxon>
        <taxon>Pezizomycotina</taxon>
        <taxon>Sordariomycetes</taxon>
        <taxon>Xylariomycetidae</taxon>
        <taxon>Amphisphaeriales</taxon>
        <taxon>Apiosporaceae</taxon>
        <taxon>Apiospora</taxon>
    </lineage>
</organism>
<protein>
    <submittedName>
        <fullName evidence="2">Uncharacterized protein</fullName>
    </submittedName>
</protein>
<feature type="compositionally biased region" description="Basic and acidic residues" evidence="1">
    <location>
        <begin position="126"/>
        <end position="137"/>
    </location>
</feature>